<dbReference type="GO" id="GO:0005524">
    <property type="term" value="F:ATP binding"/>
    <property type="evidence" value="ECO:0007669"/>
    <property type="project" value="UniProtKB-KW"/>
</dbReference>
<dbReference type="InterPro" id="IPR025302">
    <property type="entry name" value="DrrA1/2-like_C"/>
</dbReference>
<dbReference type="InterPro" id="IPR027417">
    <property type="entry name" value="P-loop_NTPase"/>
</dbReference>
<evidence type="ECO:0000256" key="1">
    <source>
        <dbReference type="ARBA" id="ARBA00005417"/>
    </source>
</evidence>
<keyword evidence="4 6" id="KW-0067">ATP-binding</keyword>
<dbReference type="InterPro" id="IPR050763">
    <property type="entry name" value="ABC_transporter_ATP-binding"/>
</dbReference>
<reference evidence="6" key="1">
    <citation type="journal article" date="2021" name="PeerJ">
        <title>Extensive microbial diversity within the chicken gut microbiome revealed by metagenomics and culture.</title>
        <authorList>
            <person name="Gilroy R."/>
            <person name="Ravi A."/>
            <person name="Getino M."/>
            <person name="Pursley I."/>
            <person name="Horton D.L."/>
            <person name="Alikhan N.F."/>
            <person name="Baker D."/>
            <person name="Gharbi K."/>
            <person name="Hall N."/>
            <person name="Watson M."/>
            <person name="Adriaenssens E.M."/>
            <person name="Foster-Nyarko E."/>
            <person name="Jarju S."/>
            <person name="Secka A."/>
            <person name="Antonio M."/>
            <person name="Oren A."/>
            <person name="Chaudhuri R.R."/>
            <person name="La Ragione R."/>
            <person name="Hildebrand F."/>
            <person name="Pallen M.J."/>
        </authorList>
    </citation>
    <scope>NUCLEOTIDE SEQUENCE</scope>
    <source>
        <strain evidence="6">CHK173-2119</strain>
    </source>
</reference>
<dbReference type="CDD" id="cd03230">
    <property type="entry name" value="ABC_DR_subfamily_A"/>
    <property type="match status" value="1"/>
</dbReference>
<evidence type="ECO:0000313" key="7">
    <source>
        <dbReference type="Proteomes" id="UP000774947"/>
    </source>
</evidence>
<evidence type="ECO:0000256" key="4">
    <source>
        <dbReference type="ARBA" id="ARBA00022840"/>
    </source>
</evidence>
<dbReference type="PANTHER" id="PTHR42711">
    <property type="entry name" value="ABC TRANSPORTER ATP-BINDING PROTEIN"/>
    <property type="match status" value="1"/>
</dbReference>
<protein>
    <submittedName>
        <fullName evidence="6">ABC transporter ATP-binding protein</fullName>
    </submittedName>
</protein>
<dbReference type="InterPro" id="IPR003593">
    <property type="entry name" value="AAA+_ATPase"/>
</dbReference>
<dbReference type="PANTHER" id="PTHR42711:SF5">
    <property type="entry name" value="ABC TRANSPORTER ATP-BINDING PROTEIN NATA"/>
    <property type="match status" value="1"/>
</dbReference>
<evidence type="ECO:0000256" key="2">
    <source>
        <dbReference type="ARBA" id="ARBA00022448"/>
    </source>
</evidence>
<keyword evidence="3" id="KW-0547">Nucleotide-binding</keyword>
<organism evidence="6 7">
    <name type="scientific">Lapidilactobacillus dextrinicus</name>
    <dbReference type="NCBI Taxonomy" id="51664"/>
    <lineage>
        <taxon>Bacteria</taxon>
        <taxon>Bacillati</taxon>
        <taxon>Bacillota</taxon>
        <taxon>Bacilli</taxon>
        <taxon>Lactobacillales</taxon>
        <taxon>Lactobacillaceae</taxon>
        <taxon>Lapidilactobacillus</taxon>
    </lineage>
</organism>
<dbReference type="SUPFAM" id="SSF52540">
    <property type="entry name" value="P-loop containing nucleoside triphosphate hydrolases"/>
    <property type="match status" value="1"/>
</dbReference>
<proteinExistence type="inferred from homology"/>
<comment type="similarity">
    <text evidence="1">Belongs to the ABC transporter superfamily.</text>
</comment>
<dbReference type="Pfam" id="PF00005">
    <property type="entry name" value="ABC_tran"/>
    <property type="match status" value="1"/>
</dbReference>
<dbReference type="PROSITE" id="PS00211">
    <property type="entry name" value="ABC_TRANSPORTER_1"/>
    <property type="match status" value="1"/>
</dbReference>
<evidence type="ECO:0000259" key="5">
    <source>
        <dbReference type="PROSITE" id="PS50893"/>
    </source>
</evidence>
<dbReference type="InterPro" id="IPR003439">
    <property type="entry name" value="ABC_transporter-like_ATP-bd"/>
</dbReference>
<accession>A0A921DUW0</accession>
<sequence length="309" mass="34532">MTNQVVLDVKHVQKKFGKFQALKDITFQVHQGEVVGFIGPNGAGKSTTIRTILGMLKADAGTVKVFGEDSWSKSVAIHRRLTYVPGDVYLWPNFTGGQTIDLLLKMSGQKHNRKTDELIKKFELDPTKKNQTYSKGNRQKIALIAALSCDVDFYIFDEPTSGLDPLNEVIFQDEIKRLKQEGKAILLSSHILSEVEKMGDTIVIIRQGNIVESGSLTEIRHLTRTNVTVTVAQKMTGIQSLKGVHHFKFISDDERQAEFAVDSDSLQSVMQALATQTVLSIQIAQPTLEDLFMRYYGDAQTKEVSDRAK</sequence>
<comment type="caution">
    <text evidence="6">The sequence shown here is derived from an EMBL/GenBank/DDBJ whole genome shotgun (WGS) entry which is preliminary data.</text>
</comment>
<dbReference type="Pfam" id="PF13732">
    <property type="entry name" value="DrrA1-3_C"/>
    <property type="match status" value="1"/>
</dbReference>
<reference evidence="6" key="2">
    <citation type="submission" date="2021-09" db="EMBL/GenBank/DDBJ databases">
        <authorList>
            <person name="Gilroy R."/>
        </authorList>
    </citation>
    <scope>NUCLEOTIDE SEQUENCE</scope>
    <source>
        <strain evidence="6">CHK173-2119</strain>
    </source>
</reference>
<name>A0A921DUW0_9LACO</name>
<gene>
    <name evidence="6" type="ORF">K8W17_00980</name>
</gene>
<dbReference type="InterPro" id="IPR017871">
    <property type="entry name" value="ABC_transporter-like_CS"/>
</dbReference>
<dbReference type="Proteomes" id="UP000774947">
    <property type="component" value="Unassembled WGS sequence"/>
</dbReference>
<evidence type="ECO:0000313" key="6">
    <source>
        <dbReference type="EMBL" id="HJE14639.1"/>
    </source>
</evidence>
<feature type="domain" description="ABC transporter" evidence="5">
    <location>
        <begin position="7"/>
        <end position="232"/>
    </location>
</feature>
<evidence type="ECO:0000256" key="3">
    <source>
        <dbReference type="ARBA" id="ARBA00022741"/>
    </source>
</evidence>
<dbReference type="GO" id="GO:0016887">
    <property type="term" value="F:ATP hydrolysis activity"/>
    <property type="evidence" value="ECO:0007669"/>
    <property type="project" value="InterPro"/>
</dbReference>
<dbReference type="Gene3D" id="3.40.50.300">
    <property type="entry name" value="P-loop containing nucleotide triphosphate hydrolases"/>
    <property type="match status" value="1"/>
</dbReference>
<dbReference type="SMART" id="SM00382">
    <property type="entry name" value="AAA"/>
    <property type="match status" value="1"/>
</dbReference>
<dbReference type="PROSITE" id="PS50893">
    <property type="entry name" value="ABC_TRANSPORTER_2"/>
    <property type="match status" value="1"/>
</dbReference>
<dbReference type="EMBL" id="DYXY01000020">
    <property type="protein sequence ID" value="HJE14639.1"/>
    <property type="molecule type" value="Genomic_DNA"/>
</dbReference>
<dbReference type="AlphaFoldDB" id="A0A921DUW0"/>
<keyword evidence="2" id="KW-0813">Transport</keyword>